<evidence type="ECO:0000313" key="5">
    <source>
        <dbReference type="Proteomes" id="UP000663846"/>
    </source>
</evidence>
<sequence length="1018" mass="114959">MSPLLPDHILGKRNNKASKYGLPVELGMGSQSLDPAPKSSPETPKHQSVIDPTMEPDEYGAELGKEARVWKVYVKEADRLDAELVDGWNKSLDVTLVFVCAMAALFSAISTAFLIESSKKLQHGPEDTTGQALLAISHTLLILVNTTQPSITTSEKFNTISSSFSPAQCMLIVNTLWYLSLSLSVAASFLAMLAKDWCHSFMAGRTGHPYTQTIRRQEKWMMIEKWKMQELLLVLPSFIHLALLSFAVGLCIYVWEIHNGVAIPVICVTGIALIFYLWTTTAASITESFPYTTVVSRFFWSNWGIWICRRLRRLLEFPYQLALYYVPRLHYLLPIPRNFCLEMTSRLYYTSKLLKFFIVQKLYQSFRAIYDCGCRWNRDHHWCRNLRRMWPLAVRLGVGHLMEFLYLWTEDLEKALNETHNPSQTEVEPADHIHRVTSLALHWLITKCETPIAVDTALQAIAGAGPQTCREPLEKCNAALEISKRLVSGNIHKSTDTCLRSRYVRALSFLGSTGAYMNSAGGQSESSAISTGELQVTVWNLQAQYEDQVAQLIAYGKFIPDDHNITALSIGGSIASHILRLLNGFDRTGNLVPKTIVTLLENHCNQSGRLHPAAVKSLLNASELLSICITDYRLLLALIDLMVVLASSSDPLPFESSQAHILLNKKEALRCAFILACNIQERHTMEKISNLGSSSFDFAGKMIRCITKSHSMAPGEPIPFILSQILEVRSRPDLYPIPTSFYDSQTAEYQDEHTSSQQPWISTSRARIMERHLYDAAPFYIDALDAACYSGNLEAQSARIYLFVVEIMFDPRFSELEFDCGRVLHKFPFPRLSEELVETLENRDIIPLLSRASHGPSQVLQIFAISQLWILCALESYERLGTEAIRSRLNTQLARCTSWGNPAAMKRSLAHRLLLNWQLPTQSLPGVSASLERELWKGYLSRVMECVVDAGDHITPCTEVSVGRELDKNWLDIENMDLNPKLRGLASFTAYPFHDDPTAEQELYIPRISFYLIRHGEV</sequence>
<name>A0A8H2WIF2_9AGAM</name>
<feature type="transmembrane region" description="Helical" evidence="2">
    <location>
        <begin position="94"/>
        <end position="115"/>
    </location>
</feature>
<accession>A0A8H2WIF2</accession>
<dbReference type="Pfam" id="PF20153">
    <property type="entry name" value="DUF6535"/>
    <property type="match status" value="1"/>
</dbReference>
<protein>
    <recommendedName>
        <fullName evidence="3">DUF6535 domain-containing protein</fullName>
    </recommendedName>
</protein>
<feature type="transmembrane region" description="Helical" evidence="2">
    <location>
        <begin position="231"/>
        <end position="255"/>
    </location>
</feature>
<comment type="caution">
    <text evidence="4">The sequence shown here is derived from an EMBL/GenBank/DDBJ whole genome shotgun (WGS) entry which is preliminary data.</text>
</comment>
<evidence type="ECO:0000256" key="1">
    <source>
        <dbReference type="SAM" id="MobiDB-lite"/>
    </source>
</evidence>
<keyword evidence="2" id="KW-0812">Transmembrane</keyword>
<dbReference type="InterPro" id="IPR045338">
    <property type="entry name" value="DUF6535"/>
</dbReference>
<reference evidence="4" key="1">
    <citation type="submission" date="2021-01" db="EMBL/GenBank/DDBJ databases">
        <authorList>
            <person name="Kaushik A."/>
        </authorList>
    </citation>
    <scope>NUCLEOTIDE SEQUENCE</scope>
    <source>
        <strain evidence="4">AG1-1C</strain>
    </source>
</reference>
<dbReference type="AlphaFoldDB" id="A0A8H2WIF2"/>
<evidence type="ECO:0000256" key="2">
    <source>
        <dbReference type="SAM" id="Phobius"/>
    </source>
</evidence>
<feature type="region of interest" description="Disordered" evidence="1">
    <location>
        <begin position="30"/>
        <end position="52"/>
    </location>
</feature>
<gene>
    <name evidence="4" type="ORF">RDB_LOCUS37213</name>
</gene>
<keyword evidence="2" id="KW-1133">Transmembrane helix</keyword>
<evidence type="ECO:0000259" key="3">
    <source>
        <dbReference type="Pfam" id="PF20153"/>
    </source>
</evidence>
<feature type="domain" description="DUF6535" evidence="3">
    <location>
        <begin position="70"/>
        <end position="256"/>
    </location>
</feature>
<evidence type="ECO:0000313" key="4">
    <source>
        <dbReference type="EMBL" id="CAE6384336.1"/>
    </source>
</evidence>
<feature type="transmembrane region" description="Helical" evidence="2">
    <location>
        <begin position="261"/>
        <end position="279"/>
    </location>
</feature>
<organism evidence="4 5">
    <name type="scientific">Rhizoctonia solani</name>
    <dbReference type="NCBI Taxonomy" id="456999"/>
    <lineage>
        <taxon>Eukaryota</taxon>
        <taxon>Fungi</taxon>
        <taxon>Dikarya</taxon>
        <taxon>Basidiomycota</taxon>
        <taxon>Agaricomycotina</taxon>
        <taxon>Agaricomycetes</taxon>
        <taxon>Cantharellales</taxon>
        <taxon>Ceratobasidiaceae</taxon>
        <taxon>Rhizoctonia</taxon>
    </lineage>
</organism>
<dbReference type="EMBL" id="CAJMWS010000234">
    <property type="protein sequence ID" value="CAE6384336.1"/>
    <property type="molecule type" value="Genomic_DNA"/>
</dbReference>
<dbReference type="Proteomes" id="UP000663846">
    <property type="component" value="Unassembled WGS sequence"/>
</dbReference>
<dbReference type="OrthoDB" id="49605at2759"/>
<proteinExistence type="predicted"/>
<keyword evidence="2" id="KW-0472">Membrane</keyword>
<feature type="transmembrane region" description="Helical" evidence="2">
    <location>
        <begin position="175"/>
        <end position="194"/>
    </location>
</feature>